<evidence type="ECO:0000256" key="10">
    <source>
        <dbReference type="RuleBase" id="RU363054"/>
    </source>
</evidence>
<evidence type="ECO:0000256" key="2">
    <source>
        <dbReference type="ARBA" id="ARBA00007069"/>
    </source>
</evidence>
<dbReference type="NCBIfam" id="TIGR02138">
    <property type="entry name" value="phosphate_pstC"/>
    <property type="match status" value="1"/>
</dbReference>
<dbReference type="Gene3D" id="1.10.3720.10">
    <property type="entry name" value="MetI-like"/>
    <property type="match status" value="1"/>
</dbReference>
<evidence type="ECO:0000256" key="1">
    <source>
        <dbReference type="ARBA" id="ARBA00004651"/>
    </source>
</evidence>
<keyword evidence="7 9" id="KW-1133">Transmembrane helix</keyword>
<dbReference type="CDD" id="cd06261">
    <property type="entry name" value="TM_PBP2"/>
    <property type="match status" value="1"/>
</dbReference>
<evidence type="ECO:0000313" key="14">
    <source>
        <dbReference type="Proteomes" id="UP001165044"/>
    </source>
</evidence>
<evidence type="ECO:0000256" key="6">
    <source>
        <dbReference type="ARBA" id="ARBA00022692"/>
    </source>
</evidence>
<keyword evidence="5 10" id="KW-0592">Phosphate transport</keyword>
<name>A0ABQ5PW69_9BACT</name>
<dbReference type="PANTHER" id="PTHR30425">
    <property type="entry name" value="PHOSPHATE TRANSPORT SYSTEM PERMEASE PROTEIN PST"/>
    <property type="match status" value="1"/>
</dbReference>
<organism evidence="13 14">
    <name type="scientific">Geothrix edaphica</name>
    <dbReference type="NCBI Taxonomy" id="2927976"/>
    <lineage>
        <taxon>Bacteria</taxon>
        <taxon>Pseudomonadati</taxon>
        <taxon>Acidobacteriota</taxon>
        <taxon>Holophagae</taxon>
        <taxon>Holophagales</taxon>
        <taxon>Holophagaceae</taxon>
        <taxon>Geothrix</taxon>
    </lineage>
</organism>
<feature type="region of interest" description="Disordered" evidence="11">
    <location>
        <begin position="1"/>
        <end position="29"/>
    </location>
</feature>
<keyword evidence="3 9" id="KW-0813">Transport</keyword>
<dbReference type="Proteomes" id="UP001165044">
    <property type="component" value="Unassembled WGS sequence"/>
</dbReference>
<dbReference type="PROSITE" id="PS50928">
    <property type="entry name" value="ABC_TM1"/>
    <property type="match status" value="1"/>
</dbReference>
<evidence type="ECO:0000256" key="7">
    <source>
        <dbReference type="ARBA" id="ARBA00022989"/>
    </source>
</evidence>
<keyword evidence="8 9" id="KW-0472">Membrane</keyword>
<feature type="transmembrane region" description="Helical" evidence="9">
    <location>
        <begin position="343"/>
        <end position="361"/>
    </location>
</feature>
<dbReference type="InterPro" id="IPR051124">
    <property type="entry name" value="Phosphate_Transport_Permease"/>
</dbReference>
<dbReference type="EMBL" id="BSDC01000001">
    <property type="protein sequence ID" value="GLH66608.1"/>
    <property type="molecule type" value="Genomic_DNA"/>
</dbReference>
<accession>A0ABQ5PW69</accession>
<evidence type="ECO:0000313" key="13">
    <source>
        <dbReference type="EMBL" id="GLH66608.1"/>
    </source>
</evidence>
<comment type="similarity">
    <text evidence="2 10">Belongs to the binding-protein-dependent transport system permease family. CysTW subfamily.</text>
</comment>
<dbReference type="RefSeq" id="WP_285607020.1">
    <property type="nucleotide sequence ID" value="NZ_BSDC01000001.1"/>
</dbReference>
<evidence type="ECO:0000256" key="5">
    <source>
        <dbReference type="ARBA" id="ARBA00022592"/>
    </source>
</evidence>
<evidence type="ECO:0000256" key="4">
    <source>
        <dbReference type="ARBA" id="ARBA00022475"/>
    </source>
</evidence>
<reference evidence="13" key="1">
    <citation type="journal article" date="2023" name="Antonie Van Leeuwenhoek">
        <title>Mesoterricola silvestris gen. nov., sp. nov., Mesoterricola sediminis sp. nov., Geothrix oryzae sp. nov., Geothrix edaphica sp. nov., Geothrix rubra sp. nov., and Geothrix limicola sp. nov., six novel members of Acidobacteriota isolated from soils.</title>
        <authorList>
            <person name="Itoh H."/>
            <person name="Sugisawa Y."/>
            <person name="Mise K."/>
            <person name="Xu Z."/>
            <person name="Kuniyasu M."/>
            <person name="Ushijima N."/>
            <person name="Kawano K."/>
            <person name="Kobayashi E."/>
            <person name="Shiratori Y."/>
            <person name="Masuda Y."/>
            <person name="Senoo K."/>
        </authorList>
    </citation>
    <scope>NUCLEOTIDE SEQUENCE</scope>
    <source>
        <strain evidence="13">Red802</strain>
    </source>
</reference>
<dbReference type="PANTHER" id="PTHR30425:SF1">
    <property type="entry name" value="PHOSPHATE TRANSPORT SYSTEM PERMEASE PROTEIN PSTC"/>
    <property type="match status" value="1"/>
</dbReference>
<dbReference type="Pfam" id="PF00528">
    <property type="entry name" value="BPD_transp_1"/>
    <property type="match status" value="1"/>
</dbReference>
<comment type="caution">
    <text evidence="10">Lacks conserved residue(s) required for the propagation of feature annotation.</text>
</comment>
<keyword evidence="4 10" id="KW-1003">Cell membrane</keyword>
<comment type="caution">
    <text evidence="13">The sequence shown here is derived from an EMBL/GenBank/DDBJ whole genome shotgun (WGS) entry which is preliminary data.</text>
</comment>
<feature type="transmembrane region" description="Helical" evidence="9">
    <location>
        <begin position="180"/>
        <end position="201"/>
    </location>
</feature>
<evidence type="ECO:0000256" key="3">
    <source>
        <dbReference type="ARBA" id="ARBA00022448"/>
    </source>
</evidence>
<keyword evidence="14" id="KW-1185">Reference proteome</keyword>
<gene>
    <name evidence="13" type="ORF">GETHED_09720</name>
</gene>
<proteinExistence type="inferred from homology"/>
<dbReference type="InterPro" id="IPR011864">
    <property type="entry name" value="Phosphate_PstC"/>
</dbReference>
<evidence type="ECO:0000259" key="12">
    <source>
        <dbReference type="PROSITE" id="PS50928"/>
    </source>
</evidence>
<evidence type="ECO:0000256" key="9">
    <source>
        <dbReference type="RuleBase" id="RU363032"/>
    </source>
</evidence>
<feature type="domain" description="ABC transmembrane type-1" evidence="12">
    <location>
        <begin position="137"/>
        <end position="362"/>
    </location>
</feature>
<feature type="transmembrane region" description="Helical" evidence="9">
    <location>
        <begin position="133"/>
        <end position="160"/>
    </location>
</feature>
<feature type="transmembrane region" description="Helical" evidence="9">
    <location>
        <begin position="74"/>
        <end position="95"/>
    </location>
</feature>
<comment type="function">
    <text evidence="10">Part of the binding-protein-dependent transport system for phosphate; probably responsible for the translocation of the substrate across the membrane.</text>
</comment>
<evidence type="ECO:0000256" key="8">
    <source>
        <dbReference type="ARBA" id="ARBA00023136"/>
    </source>
</evidence>
<dbReference type="InterPro" id="IPR000515">
    <property type="entry name" value="MetI-like"/>
</dbReference>
<dbReference type="InterPro" id="IPR035906">
    <property type="entry name" value="MetI-like_sf"/>
</dbReference>
<sequence length="371" mass="38876">MTVGSTLAHPADLQPGGSRKAGPMPDAPETSLIAVPSGGGLPVEPAVESLPPATGTPVFQHSPFHRLADRWAHLAFLACSLLVVGLIGGILFFLASRGLAAFWPAAAHTGRALSLSEVFLSTDWAPSSDRFGILPFIAGSLGVTGLALLLAAPAGILTGVFIAKMAPAWMRNLMRQVMDLLVGIPSVVYGIFGLTVVLPLVSRTWLADAPASGFAVSAVILAVMIVPTIVSLSTDAFESLPASLDEGAQALGSSRWQAIWHVLIPAARPRLLTAAVLGLGRAIGEAMAVQMVIGNNPQWIALMRESTDRAPFLRALFTPAATLTTELVQELPNTAAGSTWNNVLFAMGLLLYLLTMVLIMATRRLGRGKEA</sequence>
<evidence type="ECO:0000256" key="11">
    <source>
        <dbReference type="SAM" id="MobiDB-lite"/>
    </source>
</evidence>
<dbReference type="SUPFAM" id="SSF161098">
    <property type="entry name" value="MetI-like"/>
    <property type="match status" value="1"/>
</dbReference>
<protein>
    <recommendedName>
        <fullName evidence="10">Phosphate transport system permease protein</fullName>
    </recommendedName>
</protein>
<feature type="transmembrane region" description="Helical" evidence="9">
    <location>
        <begin position="213"/>
        <end position="232"/>
    </location>
</feature>
<comment type="subcellular location">
    <subcellularLocation>
        <location evidence="1 9">Cell membrane</location>
        <topology evidence="1 9">Multi-pass membrane protein</topology>
    </subcellularLocation>
</comment>
<keyword evidence="6 9" id="KW-0812">Transmembrane</keyword>